<sequence>MASEKDRAEWEQATRAVFNAVHAQLRSKEKRPVLQSSEAAVWLVWSTDGQRLEYRIESPEWWKPLTEAHASELATRLLTGLREELRRHQEGRAGA</sequence>
<organism evidence="1">
    <name type="scientific">uncultured Gemmatimonadota bacterium</name>
    <dbReference type="NCBI Taxonomy" id="203437"/>
    <lineage>
        <taxon>Bacteria</taxon>
        <taxon>Pseudomonadati</taxon>
        <taxon>Gemmatimonadota</taxon>
        <taxon>environmental samples</taxon>
    </lineage>
</organism>
<reference evidence="1" key="1">
    <citation type="submission" date="2020-02" db="EMBL/GenBank/DDBJ databases">
        <authorList>
            <person name="Meier V. D."/>
        </authorList>
    </citation>
    <scope>NUCLEOTIDE SEQUENCE</scope>
    <source>
        <strain evidence="1">AVDCRST_MAG68</strain>
    </source>
</reference>
<accession>A0A6J4LCC8</accession>
<name>A0A6J4LCC8_9BACT</name>
<evidence type="ECO:0000313" key="1">
    <source>
        <dbReference type="EMBL" id="CAA9329742.1"/>
    </source>
</evidence>
<dbReference type="EMBL" id="CADCTW010000114">
    <property type="protein sequence ID" value="CAA9329742.1"/>
    <property type="molecule type" value="Genomic_DNA"/>
</dbReference>
<gene>
    <name evidence="1" type="ORF">AVDCRST_MAG68-2426</name>
</gene>
<protein>
    <submittedName>
        <fullName evidence="1">Uncharacterized protein</fullName>
    </submittedName>
</protein>
<dbReference type="AlphaFoldDB" id="A0A6J4LCC8"/>
<proteinExistence type="predicted"/>